<dbReference type="CDD" id="cd21809">
    <property type="entry name" value="ABC-2_lan_permease-like"/>
    <property type="match status" value="1"/>
</dbReference>
<dbReference type="EMBL" id="NUMG01000014">
    <property type="protein sequence ID" value="PGU01615.1"/>
    <property type="molecule type" value="Genomic_DNA"/>
</dbReference>
<dbReference type="Proteomes" id="UP000225766">
    <property type="component" value="Unassembled WGS sequence"/>
</dbReference>
<dbReference type="Pfam" id="PF12730">
    <property type="entry name" value="ABC2_membrane_4"/>
    <property type="match status" value="1"/>
</dbReference>
<comment type="caution">
    <text evidence="1">The sequence shown here is derived from an EMBL/GenBank/DDBJ whole genome shotgun (WGS) entry which is preliminary data.</text>
</comment>
<organism evidence="1 2">
    <name type="scientific">Bacillus cereus</name>
    <dbReference type="NCBI Taxonomy" id="1396"/>
    <lineage>
        <taxon>Bacteria</taxon>
        <taxon>Bacillati</taxon>
        <taxon>Bacillota</taxon>
        <taxon>Bacilli</taxon>
        <taxon>Bacillales</taxon>
        <taxon>Bacillaceae</taxon>
        <taxon>Bacillus</taxon>
        <taxon>Bacillus cereus group</taxon>
    </lineage>
</organism>
<gene>
    <name evidence="1" type="ORF">COD19_12910</name>
</gene>
<dbReference type="AlphaFoldDB" id="A0A2C1LUZ7"/>
<proteinExistence type="predicted"/>
<name>A0A2C1LUZ7_BACCE</name>
<protein>
    <submittedName>
        <fullName evidence="1">ABC transporter permease</fullName>
    </submittedName>
</protein>
<dbReference type="PANTHER" id="PTHR37305:SF1">
    <property type="entry name" value="MEMBRANE PROTEIN"/>
    <property type="match status" value="1"/>
</dbReference>
<evidence type="ECO:0000313" key="2">
    <source>
        <dbReference type="Proteomes" id="UP000225766"/>
    </source>
</evidence>
<dbReference type="RefSeq" id="WP_098253256.1">
    <property type="nucleotide sequence ID" value="NZ_NTYD01000033.1"/>
</dbReference>
<reference evidence="1 2" key="1">
    <citation type="submission" date="2017-09" db="EMBL/GenBank/DDBJ databases">
        <title>Large-scale bioinformatics analysis of Bacillus genomes uncovers conserved roles of natural products in bacterial physiology.</title>
        <authorList>
            <consortium name="Agbiome Team Llc"/>
            <person name="Bleich R.M."/>
            <person name="Grubbs K.J."/>
            <person name="Santa Maria K.C."/>
            <person name="Allen S.E."/>
            <person name="Farag S."/>
            <person name="Shank E.A."/>
            <person name="Bowers A."/>
        </authorList>
    </citation>
    <scope>NUCLEOTIDE SEQUENCE [LARGE SCALE GENOMIC DNA]</scope>
    <source>
        <strain evidence="1 2">AFS040105</strain>
    </source>
</reference>
<dbReference type="PANTHER" id="PTHR37305">
    <property type="entry name" value="INTEGRAL MEMBRANE PROTEIN-RELATED"/>
    <property type="match status" value="1"/>
</dbReference>
<sequence length="245" mass="28024">MVDTLRSEYLKLKRKKFFLTILVIQILEMFWVLAALSQKRMLQNWETLISNLSMLNGLFLSIMIAVIVSRLIDLEHKENTWKMLFSSPVSKISIYFGKLICVMILLIFSGIVSFIGIILISKVLSFSGSIPLLLIFKYIIFYIITSLPIVAFQLWISLMIKNQAFALGAGIAGSFLGYFGRMFSWDKLLFWTYPSSSSPIGYEFIENKMIYTQNTEVPLIISLSIVVGILLILISSIRFLKKDVD</sequence>
<accession>A0A2C1LUZ7</accession>
<evidence type="ECO:0000313" key="1">
    <source>
        <dbReference type="EMBL" id="PGU01615.1"/>
    </source>
</evidence>